<dbReference type="EMBL" id="CP002930">
    <property type="protein sequence ID" value="AFY01346.1"/>
    <property type="molecule type" value="Genomic_DNA"/>
</dbReference>
<protein>
    <submittedName>
        <fullName evidence="1">Uncharacterized protein</fullName>
    </submittedName>
</protein>
<dbReference type="AlphaFoldDB" id="K7YNF2"/>
<name>K7YNF2_BDEBC</name>
<dbReference type="Proteomes" id="UP000010074">
    <property type="component" value="Chromosome"/>
</dbReference>
<dbReference type="STRING" id="1069642.Bdt_1651"/>
<dbReference type="PATRIC" id="fig|1069642.3.peg.1632"/>
<dbReference type="HOGENOM" id="CLU_846381_0_0_7"/>
<proteinExistence type="predicted"/>
<dbReference type="TCDB" id="9.B.155.3.4">
    <property type="family name" value="the putative beta barrel porin-3 (bbp3) family"/>
</dbReference>
<evidence type="ECO:0000313" key="1">
    <source>
        <dbReference type="EMBL" id="AFY01346.1"/>
    </source>
</evidence>
<reference evidence="1 2" key="1">
    <citation type="journal article" date="2012" name="BMC Genomics">
        <title>Genome analysis of a simultaneously predatory and prey-independent, novel Bdellovibrio bacteriovorus from the River Tiber, supports in silico predictions of both ancient and recent lateral gene transfer from diverse bacteria.</title>
        <authorList>
            <person name="Hobley L."/>
            <person name="Lerner T.R."/>
            <person name="Williams L.E."/>
            <person name="Lambert C."/>
            <person name="Till R."/>
            <person name="Milner D.S."/>
            <person name="Basford S.M."/>
            <person name="Capeness M.J."/>
            <person name="Fenton A.K."/>
            <person name="Atterbury R.J."/>
            <person name="Harris M.A."/>
            <person name="Sockett R.E."/>
        </authorList>
    </citation>
    <scope>NUCLEOTIDE SEQUENCE [LARGE SCALE GENOMIC DNA]</scope>
    <source>
        <strain evidence="1 2">Tiberius</strain>
    </source>
</reference>
<gene>
    <name evidence="1" type="ORF">Bdt_1651</name>
</gene>
<accession>K7YNF2</accession>
<sequence length="328" mass="37205">MSASKEGFKLWDMTKLLITVLSVLGVSTSALAFELAQGLTPPGRQRPTFNYLGFFYDKAEFPQERANMRYQLVDLSSPVYKTETQSVGLSFSGSQMSVDPAQNGHSELYDIKFGASYTEVIGEKRMWSVMVNYGSASDKPFYDPSVSTLGVTAFYSYPSDATSSWLLLANYSNNRPILNNIPLPGFAWFYYPSRELNLVLGAPFASINWQFADKFGLTFFTLVPWVIKSTVYYKLNDFAQVYAGMDFSQVTYLPYGRENREDRLFYDEKKFLMGIKSPLSKSVFADFEVGHAFDRRFFVAENYELDPGNQVDIGNAYYAKLALKIAFQ</sequence>
<organism evidence="1 2">
    <name type="scientific">Bdellovibrio bacteriovorus str. Tiberius</name>
    <dbReference type="NCBI Taxonomy" id="1069642"/>
    <lineage>
        <taxon>Bacteria</taxon>
        <taxon>Pseudomonadati</taxon>
        <taxon>Bdellovibrionota</taxon>
        <taxon>Bdellovibrionia</taxon>
        <taxon>Bdellovibrionales</taxon>
        <taxon>Pseudobdellovibrionaceae</taxon>
        <taxon>Bdellovibrio</taxon>
    </lineage>
</organism>
<evidence type="ECO:0000313" key="2">
    <source>
        <dbReference type="Proteomes" id="UP000010074"/>
    </source>
</evidence>
<dbReference type="KEGG" id="bbat:Bdt_1651"/>